<organism evidence="4 5">
    <name type="scientific">Malassezia sympodialis (strain ATCC 42132)</name>
    <name type="common">Atopic eczema-associated yeast</name>
    <dbReference type="NCBI Taxonomy" id="1230383"/>
    <lineage>
        <taxon>Eukaryota</taxon>
        <taxon>Fungi</taxon>
        <taxon>Dikarya</taxon>
        <taxon>Basidiomycota</taxon>
        <taxon>Ustilaginomycotina</taxon>
        <taxon>Malasseziomycetes</taxon>
        <taxon>Malasseziales</taxon>
        <taxon>Malasseziaceae</taxon>
        <taxon>Malassezia</taxon>
    </lineage>
</organism>
<dbReference type="OMA" id="CGYFNPS"/>
<feature type="compositionally biased region" description="Basic and acidic residues" evidence="2">
    <location>
        <begin position="205"/>
        <end position="214"/>
    </location>
</feature>
<keyword evidence="1" id="KW-0862">Zinc</keyword>
<evidence type="ECO:0000313" key="4">
    <source>
        <dbReference type="EMBL" id="SHO77388.1"/>
    </source>
</evidence>
<dbReference type="AlphaFoldDB" id="A0A1M8A4J6"/>
<comment type="function">
    <text evidence="1">Plays a role in determining ER morphology.</text>
</comment>
<keyword evidence="1" id="KW-1133">Transmembrane helix</keyword>
<keyword evidence="1" id="KW-0812">Transmembrane</keyword>
<dbReference type="GO" id="GO:0008270">
    <property type="term" value="F:zinc ion binding"/>
    <property type="evidence" value="ECO:0007669"/>
    <property type="project" value="UniProtKB-KW"/>
</dbReference>
<dbReference type="GO" id="GO:0098826">
    <property type="term" value="C:endoplasmic reticulum tubular network membrane"/>
    <property type="evidence" value="ECO:0007669"/>
    <property type="project" value="UniProtKB-UniRule"/>
</dbReference>
<feature type="transmembrane region" description="Helical" evidence="1">
    <location>
        <begin position="59"/>
        <end position="82"/>
    </location>
</feature>
<evidence type="ECO:0000256" key="1">
    <source>
        <dbReference type="RuleBase" id="RU367073"/>
    </source>
</evidence>
<protein>
    <recommendedName>
        <fullName evidence="1">Endoplasmic reticulum junction formation protein lunapark</fullName>
    </recommendedName>
</protein>
<comment type="subcellular location">
    <subcellularLocation>
        <location evidence="1">Endoplasmic reticulum membrane</location>
        <topology evidence="1">Multi-pass membrane protein</topology>
    </subcellularLocation>
</comment>
<dbReference type="Pfam" id="PF10058">
    <property type="entry name" value="Zn_ribbon_10"/>
    <property type="match status" value="1"/>
</dbReference>
<gene>
    <name evidence="4" type="ORF">MSYG_1728</name>
</gene>
<feature type="compositionally biased region" description="Low complexity" evidence="2">
    <location>
        <begin position="165"/>
        <end position="192"/>
    </location>
</feature>
<feature type="transmembrane region" description="Helical" evidence="1">
    <location>
        <begin position="88"/>
        <end position="112"/>
    </location>
</feature>
<name>A0A1M8A4J6_MALS4</name>
<comment type="similarity">
    <text evidence="1">Belongs to the lunapark family.</text>
</comment>
<dbReference type="VEuPathDB" id="FungiDB:MSYG_1728"/>
<evidence type="ECO:0000313" key="5">
    <source>
        <dbReference type="Proteomes" id="UP000186303"/>
    </source>
</evidence>
<keyword evidence="1" id="KW-0863">Zinc-finger</keyword>
<dbReference type="PANTHER" id="PTHR22166:SF12">
    <property type="entry name" value="ENDOPLASMIC RETICULUM JUNCTION FORMATION PROTEIN LUNAPARK"/>
    <property type="match status" value="1"/>
</dbReference>
<keyword evidence="5" id="KW-1185">Reference proteome</keyword>
<feature type="region of interest" description="Disordered" evidence="2">
    <location>
        <begin position="317"/>
        <end position="390"/>
    </location>
</feature>
<dbReference type="InterPro" id="IPR019273">
    <property type="entry name" value="Lunapark_Znf"/>
</dbReference>
<dbReference type="InterPro" id="IPR040115">
    <property type="entry name" value="Lnp"/>
</dbReference>
<evidence type="ECO:0000259" key="3">
    <source>
        <dbReference type="Pfam" id="PF10058"/>
    </source>
</evidence>
<comment type="domain">
    <text evidence="1">The C4-type zinc finger motif is necessary both for its ER three-way tubular junction localization and formation.</text>
</comment>
<dbReference type="PANTHER" id="PTHR22166">
    <property type="entry name" value="ENDOPLASMIC RETICULUM JUNCTION FORMATION PROTEIN LUNAPARK"/>
    <property type="match status" value="1"/>
</dbReference>
<sequence>MANSLIPWWPKTWNPFSRWHTASHYDYETILSSLAEEIKQVESTLLDIKARKRRAIHNVLQVMLTLWIVSLVILWIVSSLFWSREWAMSRTILVISLLLGTPLFIAVLHRLVTAWFRRMERAQEQHLDALRKQQRTKINEIKRATDFDHLRALLDTYDTDAKQDTSTVSTPSTPVSQNNRLLSRRSTTSLRRAASKDVLRRHRKVDSLQEKPNLEEEDVAPSLAPAITGLPILGVQDGQWNPESRPTAKLPDSGTHYPRSWMDKVADMILGTDPYGATLEDQQYALVCRRCFRHNGLVPKNELNEIQYICPHCHTFNSRRPSSRPVSSPFASTPDTKSKKETVPSMERTITEESEPASETKHGADLSRGTKLSKQSMVDNPVDEAMQLDE</sequence>
<proteinExistence type="inferred from homology"/>
<dbReference type="GO" id="GO:0071788">
    <property type="term" value="P:endoplasmic reticulum tubular network maintenance"/>
    <property type="evidence" value="ECO:0007669"/>
    <property type="project" value="UniProtKB-UniRule"/>
</dbReference>
<dbReference type="Proteomes" id="UP000186303">
    <property type="component" value="Chromosome 3"/>
</dbReference>
<evidence type="ECO:0000256" key="2">
    <source>
        <dbReference type="SAM" id="MobiDB-lite"/>
    </source>
</evidence>
<keyword evidence="1" id="KW-0256">Endoplasmic reticulum</keyword>
<reference evidence="5" key="1">
    <citation type="journal article" date="2017" name="Nucleic Acids Res.">
        <title>Proteogenomics produces comprehensive and highly accurate protein-coding gene annotation in a complete genome assembly of Malassezia sympodialis.</title>
        <authorList>
            <person name="Zhu Y."/>
            <person name="Engstroem P.G."/>
            <person name="Tellgren-Roth C."/>
            <person name="Baudo C.D."/>
            <person name="Kennell J.C."/>
            <person name="Sun S."/>
            <person name="Billmyre R.B."/>
            <person name="Schroeder M.S."/>
            <person name="Andersson A."/>
            <person name="Holm T."/>
            <person name="Sigurgeirsson B."/>
            <person name="Wu G."/>
            <person name="Sankaranarayanan S.R."/>
            <person name="Siddharthan R."/>
            <person name="Sanyal K."/>
            <person name="Lundeberg J."/>
            <person name="Nystedt B."/>
            <person name="Boekhout T."/>
            <person name="Dawson T.L. Jr."/>
            <person name="Heitman J."/>
            <person name="Scheynius A."/>
            <person name="Lehtioe J."/>
        </authorList>
    </citation>
    <scope>NUCLEOTIDE SEQUENCE [LARGE SCALE GENOMIC DNA]</scope>
    <source>
        <strain evidence="5">ATCC 42132</strain>
    </source>
</reference>
<feature type="region of interest" description="Disordered" evidence="2">
    <location>
        <begin position="161"/>
        <end position="217"/>
    </location>
</feature>
<keyword evidence="1" id="KW-0472">Membrane</keyword>
<feature type="domain" description="Lunapark zinc ribbon" evidence="3">
    <location>
        <begin position="261"/>
        <end position="317"/>
    </location>
</feature>
<keyword evidence="1" id="KW-0479">Metal-binding</keyword>
<dbReference type="EMBL" id="LT671823">
    <property type="protein sequence ID" value="SHO77388.1"/>
    <property type="molecule type" value="Genomic_DNA"/>
</dbReference>
<dbReference type="OrthoDB" id="1725934at2759"/>
<dbReference type="GO" id="GO:1903373">
    <property type="term" value="P:positive regulation of endoplasmic reticulum tubular network organization"/>
    <property type="evidence" value="ECO:0007669"/>
    <property type="project" value="UniProtKB-UniRule"/>
</dbReference>
<accession>A0A1M8A4J6</accession>
<feature type="compositionally biased region" description="Low complexity" evidence="2">
    <location>
        <begin position="318"/>
        <end position="329"/>
    </location>
</feature>